<dbReference type="Proteomes" id="UP000317046">
    <property type="component" value="Unassembled WGS sequence"/>
</dbReference>
<dbReference type="EMBL" id="BJLR01000013">
    <property type="protein sequence ID" value="GEA87389.1"/>
    <property type="molecule type" value="Genomic_DNA"/>
</dbReference>
<dbReference type="RefSeq" id="WP_141372093.1">
    <property type="nucleotide sequence ID" value="NZ_BJLR01000013.1"/>
</dbReference>
<dbReference type="AlphaFoldDB" id="A0A4Y3KSI3"/>
<proteinExistence type="predicted"/>
<keyword evidence="2" id="KW-1185">Reference proteome</keyword>
<accession>A0A4Y3KSI3</accession>
<comment type="caution">
    <text evidence="1">The sequence shown here is derived from an EMBL/GenBank/DDBJ whole genome shotgun (WGS) entry which is preliminary data.</text>
</comment>
<sequence>MVNVRDQKAKVIINADRDVYLQGSPDPRRAASELRAAVTGLALDPATSAAVRADVDEIEDGLAPGAPDPQRVARATERLTGTLERAGALATAGAALVTPLRTIGGWLGSVGESVLRMLPGA</sequence>
<name>A0A4Y3KSI3_9CELL</name>
<reference evidence="1" key="1">
    <citation type="submission" date="2019-06" db="EMBL/GenBank/DDBJ databases">
        <title>Whole genome shotgun sequence of Cellulomonas cellasea NBRC 3753.</title>
        <authorList>
            <person name="Hosoyama A."/>
            <person name="Uohara A."/>
            <person name="Ohji S."/>
            <person name="Ichikawa N."/>
        </authorList>
    </citation>
    <scope>NUCLEOTIDE SEQUENCE [LARGE SCALE GENOMIC DNA]</scope>
    <source>
        <strain evidence="1">NBRC 3753</strain>
    </source>
</reference>
<evidence type="ECO:0000313" key="1">
    <source>
        <dbReference type="EMBL" id="GEA87389.1"/>
    </source>
</evidence>
<gene>
    <name evidence="1" type="ORF">CCE01nite_13380</name>
</gene>
<organism evidence="1 2">
    <name type="scientific">Cellulomonas cellasea</name>
    <dbReference type="NCBI Taxonomy" id="43670"/>
    <lineage>
        <taxon>Bacteria</taxon>
        <taxon>Bacillati</taxon>
        <taxon>Actinomycetota</taxon>
        <taxon>Actinomycetes</taxon>
        <taxon>Micrococcales</taxon>
        <taxon>Cellulomonadaceae</taxon>
        <taxon>Cellulomonas</taxon>
    </lineage>
</organism>
<evidence type="ECO:0000313" key="2">
    <source>
        <dbReference type="Proteomes" id="UP000317046"/>
    </source>
</evidence>
<protein>
    <submittedName>
        <fullName evidence="1">Uncharacterized protein</fullName>
    </submittedName>
</protein>